<reference evidence="3" key="1">
    <citation type="journal article" date="2023" name="Mol. Phylogenet. Evol.">
        <title>Genome-scale phylogeny and comparative genomics of the fungal order Sordariales.</title>
        <authorList>
            <person name="Hensen N."/>
            <person name="Bonometti L."/>
            <person name="Westerberg I."/>
            <person name="Brannstrom I.O."/>
            <person name="Guillou S."/>
            <person name="Cros-Aarteil S."/>
            <person name="Calhoun S."/>
            <person name="Haridas S."/>
            <person name="Kuo A."/>
            <person name="Mondo S."/>
            <person name="Pangilinan J."/>
            <person name="Riley R."/>
            <person name="LaButti K."/>
            <person name="Andreopoulos B."/>
            <person name="Lipzen A."/>
            <person name="Chen C."/>
            <person name="Yan M."/>
            <person name="Daum C."/>
            <person name="Ng V."/>
            <person name="Clum A."/>
            <person name="Steindorff A."/>
            <person name="Ohm R.A."/>
            <person name="Martin F."/>
            <person name="Silar P."/>
            <person name="Natvig D.O."/>
            <person name="Lalanne C."/>
            <person name="Gautier V."/>
            <person name="Ament-Velasquez S.L."/>
            <person name="Kruys A."/>
            <person name="Hutchinson M.I."/>
            <person name="Powell A.J."/>
            <person name="Barry K."/>
            <person name="Miller A.N."/>
            <person name="Grigoriev I.V."/>
            <person name="Debuchy R."/>
            <person name="Gladieux P."/>
            <person name="Hiltunen Thoren M."/>
            <person name="Johannesson H."/>
        </authorList>
    </citation>
    <scope>NUCLEOTIDE SEQUENCE</scope>
    <source>
        <strain evidence="3">CBS 990.96</strain>
    </source>
</reference>
<dbReference type="InterPro" id="IPR015797">
    <property type="entry name" value="NUDIX_hydrolase-like_dom_sf"/>
</dbReference>
<keyword evidence="4" id="KW-1185">Reference proteome</keyword>
<dbReference type="InterPro" id="IPR000086">
    <property type="entry name" value="NUDIX_hydrolase_dom"/>
</dbReference>
<dbReference type="GO" id="GO:0006167">
    <property type="term" value="P:AMP biosynthetic process"/>
    <property type="evidence" value="ECO:0007669"/>
    <property type="project" value="TreeGrafter"/>
</dbReference>
<dbReference type="GO" id="GO:0006754">
    <property type="term" value="P:ATP biosynthetic process"/>
    <property type="evidence" value="ECO:0007669"/>
    <property type="project" value="TreeGrafter"/>
</dbReference>
<dbReference type="PANTHER" id="PTHR21340">
    <property type="entry name" value="DIADENOSINE 5,5-P1,P4-TETRAPHOSPHATE PYROPHOSPHOHYDROLASE MUTT"/>
    <property type="match status" value="1"/>
</dbReference>
<gene>
    <name evidence="3" type="ORF">QBC38DRAFT_249182</name>
</gene>
<name>A0AAN7H089_9PEZI</name>
<dbReference type="PROSITE" id="PS51462">
    <property type="entry name" value="NUDIX"/>
    <property type="match status" value="1"/>
</dbReference>
<evidence type="ECO:0000256" key="1">
    <source>
        <dbReference type="ARBA" id="ARBA00022801"/>
    </source>
</evidence>
<protein>
    <recommendedName>
        <fullName evidence="2">Nudix hydrolase domain-containing protein</fullName>
    </recommendedName>
</protein>
<dbReference type="PROSITE" id="PS00893">
    <property type="entry name" value="NUDIX_BOX"/>
    <property type="match status" value="1"/>
</dbReference>
<dbReference type="Pfam" id="PF00293">
    <property type="entry name" value="NUDIX"/>
    <property type="match status" value="1"/>
</dbReference>
<organism evidence="3 4">
    <name type="scientific">Podospora fimiseda</name>
    <dbReference type="NCBI Taxonomy" id="252190"/>
    <lineage>
        <taxon>Eukaryota</taxon>
        <taxon>Fungi</taxon>
        <taxon>Dikarya</taxon>
        <taxon>Ascomycota</taxon>
        <taxon>Pezizomycotina</taxon>
        <taxon>Sordariomycetes</taxon>
        <taxon>Sordariomycetidae</taxon>
        <taxon>Sordariales</taxon>
        <taxon>Podosporaceae</taxon>
        <taxon>Podospora</taxon>
    </lineage>
</organism>
<proteinExistence type="predicted"/>
<feature type="domain" description="Nudix hydrolase" evidence="2">
    <location>
        <begin position="15"/>
        <end position="169"/>
    </location>
</feature>
<keyword evidence="1" id="KW-0378">Hydrolase</keyword>
<dbReference type="GO" id="GO:0004081">
    <property type="term" value="F:bis(5'-nucleosyl)-tetraphosphatase (asymmetrical) activity"/>
    <property type="evidence" value="ECO:0007669"/>
    <property type="project" value="TreeGrafter"/>
</dbReference>
<accession>A0AAN7H089</accession>
<evidence type="ECO:0000313" key="3">
    <source>
        <dbReference type="EMBL" id="KAK4225980.1"/>
    </source>
</evidence>
<comment type="caution">
    <text evidence="3">The sequence shown here is derived from an EMBL/GenBank/DDBJ whole genome shotgun (WGS) entry which is preliminary data.</text>
</comment>
<evidence type="ECO:0000313" key="4">
    <source>
        <dbReference type="Proteomes" id="UP001301958"/>
    </source>
</evidence>
<reference evidence="3" key="2">
    <citation type="submission" date="2023-05" db="EMBL/GenBank/DDBJ databases">
        <authorList>
            <consortium name="Lawrence Berkeley National Laboratory"/>
            <person name="Steindorff A."/>
            <person name="Hensen N."/>
            <person name="Bonometti L."/>
            <person name="Westerberg I."/>
            <person name="Brannstrom I.O."/>
            <person name="Guillou S."/>
            <person name="Cros-Aarteil S."/>
            <person name="Calhoun S."/>
            <person name="Haridas S."/>
            <person name="Kuo A."/>
            <person name="Mondo S."/>
            <person name="Pangilinan J."/>
            <person name="Riley R."/>
            <person name="Labutti K."/>
            <person name="Andreopoulos B."/>
            <person name="Lipzen A."/>
            <person name="Chen C."/>
            <person name="Yanf M."/>
            <person name="Daum C."/>
            <person name="Ng V."/>
            <person name="Clum A."/>
            <person name="Ohm R."/>
            <person name="Martin F."/>
            <person name="Silar P."/>
            <person name="Natvig D."/>
            <person name="Lalanne C."/>
            <person name="Gautier V."/>
            <person name="Ament-Velasquez S.L."/>
            <person name="Kruys A."/>
            <person name="Hutchinson M.I."/>
            <person name="Powell A.J."/>
            <person name="Barry K."/>
            <person name="Miller A.N."/>
            <person name="Grigoriev I.V."/>
            <person name="Debuchy R."/>
            <person name="Gladieux P."/>
            <person name="Thoren M.H."/>
            <person name="Johannesson H."/>
        </authorList>
    </citation>
    <scope>NUCLEOTIDE SEQUENCE</scope>
    <source>
        <strain evidence="3">CBS 990.96</strain>
    </source>
</reference>
<dbReference type="SUPFAM" id="SSF55811">
    <property type="entry name" value="Nudix"/>
    <property type="match status" value="1"/>
</dbReference>
<evidence type="ECO:0000259" key="2">
    <source>
        <dbReference type="PROSITE" id="PS51462"/>
    </source>
</evidence>
<dbReference type="EMBL" id="MU865356">
    <property type="protein sequence ID" value="KAK4225980.1"/>
    <property type="molecule type" value="Genomic_DNA"/>
</dbReference>
<dbReference type="Proteomes" id="UP001301958">
    <property type="component" value="Unassembled WGS sequence"/>
</dbReference>
<dbReference type="PANTHER" id="PTHR21340:SF0">
    <property type="entry name" value="BIS(5'-NUCLEOSYL)-TETRAPHOSPHATASE [ASYMMETRICAL]"/>
    <property type="match status" value="1"/>
</dbReference>
<dbReference type="AlphaFoldDB" id="A0AAN7H089"/>
<dbReference type="InterPro" id="IPR051325">
    <property type="entry name" value="Nudix_hydrolase_domain"/>
</dbReference>
<dbReference type="InterPro" id="IPR020084">
    <property type="entry name" value="NUDIX_hydrolase_CS"/>
</dbReference>
<dbReference type="Gene3D" id="3.90.79.10">
    <property type="entry name" value="Nucleoside Triphosphate Pyrophosphohydrolase"/>
    <property type="match status" value="1"/>
</dbReference>
<sequence length="183" mass="20935">MAASRFETETYAADRFVESAGTILFRLSTREVCILHLLRRDEYILPKGRRNLGESRQTTAVRETTEETGIPCGLLSINLVSRLCPAIETDDLPDEARLFEDCCEPIAVQARRIGEGEIKLIWWFVAAVHEGEPVREHENHKFEVEFHGYDEVLERLTFRDDRQLVEKAVELVKSSVAGQESMI</sequence>